<keyword evidence="2" id="KW-1185">Reference proteome</keyword>
<sequence length="41" mass="4449">MNHLNRTIAVNLKSIINLGLVTPGSYDQLSVVTNLRILLGS</sequence>
<reference evidence="1" key="1">
    <citation type="submission" date="2020-05" db="EMBL/GenBank/DDBJ databases">
        <authorList>
            <consortium name="Genoscope - CEA"/>
            <person name="William W."/>
        </authorList>
    </citation>
    <scope>NUCLEOTIDE SEQUENCE [LARGE SCALE GENOMIC DNA]</scope>
    <source>
        <strain evidence="1">PCC 7821</strain>
    </source>
</reference>
<evidence type="ECO:0000313" key="2">
    <source>
        <dbReference type="Proteomes" id="UP000196521"/>
    </source>
</evidence>
<gene>
    <name evidence="1" type="ORF">PLAN_30105</name>
</gene>
<name>A0A6J7ZK77_PLARU</name>
<comment type="caution">
    <text evidence="1">The sequence shown here is derived from an EMBL/GenBank/DDBJ whole genome shotgun (WGS) entry which is preliminary data.</text>
</comment>
<dbReference type="EMBL" id="CZCZ02000013">
    <property type="protein sequence ID" value="CAC5342830.1"/>
    <property type="molecule type" value="Genomic_DNA"/>
</dbReference>
<protein>
    <submittedName>
        <fullName evidence="1">Uncharacterized protein</fullName>
    </submittedName>
</protein>
<proteinExistence type="predicted"/>
<accession>A0A6J7ZK77</accession>
<dbReference type="Proteomes" id="UP000196521">
    <property type="component" value="Chromosome"/>
</dbReference>
<dbReference type="EMBL" id="LR812490">
    <property type="protein sequence ID" value="CAC5342830.1"/>
    <property type="molecule type" value="Genomic_DNA"/>
</dbReference>
<dbReference type="AlphaFoldDB" id="A0A6J7ZK77"/>
<evidence type="ECO:0000313" key="1">
    <source>
        <dbReference type="EMBL" id="CAC5342830.1"/>
    </source>
</evidence>
<organism evidence="1 2">
    <name type="scientific">Planktothrix rubescens CCAP 1459/22</name>
    <dbReference type="NCBI Taxonomy" id="329571"/>
    <lineage>
        <taxon>Bacteria</taxon>
        <taxon>Bacillati</taxon>
        <taxon>Cyanobacteriota</taxon>
        <taxon>Cyanophyceae</taxon>
        <taxon>Oscillatoriophycideae</taxon>
        <taxon>Oscillatoriales</taxon>
        <taxon>Microcoleaceae</taxon>
        <taxon>Planktothrix</taxon>
    </lineage>
</organism>